<dbReference type="Proteomes" id="UP000224634">
    <property type="component" value="Unassembled WGS sequence"/>
</dbReference>
<dbReference type="InterPro" id="IPR036188">
    <property type="entry name" value="FAD/NAD-bd_sf"/>
</dbReference>
<feature type="domain" description="Amine oxidase" evidence="1">
    <location>
        <begin position="473"/>
        <end position="549"/>
    </location>
</feature>
<dbReference type="Gene3D" id="3.90.660.10">
    <property type="match status" value="1"/>
</dbReference>
<dbReference type="GO" id="GO:0050660">
    <property type="term" value="F:flavin adenine dinucleotide binding"/>
    <property type="evidence" value="ECO:0007669"/>
    <property type="project" value="TreeGrafter"/>
</dbReference>
<dbReference type="Pfam" id="PF01593">
    <property type="entry name" value="Amino_oxidase"/>
    <property type="match status" value="2"/>
</dbReference>
<gene>
    <name evidence="2" type="ORF">AJ80_08783</name>
</gene>
<sequence>MECKANRLSQTAKWLQIPSIAVATISTTPLLHSKPAIKHIKLKNVEPLSPDMPLIGKLPHIGIVGAGIAGLRCADVLLGRGFRVTILEARDYIGGRVCQSNVGDIMVDLGPNWIHGTRNNPIVEISELSKTITYALNGSQGVVDRSGRSMDTKTTTKLADFMWTTIDKAFEYSRRNSDRIPATTSLFDYFKTNLETSGFPSDEQEACLELSKLWGAYIGSPVDRQSLKFFFLEESNLLVASTHRDILKYIAKPAMEGADIRLNEPVVAIDAQPRKAEMDHHISVTTTSGKQYKFDELVTTFPLGWLKQNKAVFKPELPPRLSKAIDSISYGQLEKVYVHFPSAFWHVPQSHESEPSTARGPMGAAERKEGANIAEPEPTGTPAFTQFMAPNYVDHPDTPFWNQECLSLAAMPENLSHPTLLFYMYGTCAAEIVSRIAHHPVDSKEYSTILNDFLYPYYSRLPHYDPSSPSCKPIAFLATQWQNDPWAGHGSYSNFQVGLEEGDRDIITMREGMGVERGVWFAGEHTAPFVGLGTTSGAYWSGEHAAERICEFLEKGSVSSPCRSEVDGRFVV</sequence>
<dbReference type="SUPFAM" id="SSF51905">
    <property type="entry name" value="FAD/NAD(P)-binding domain"/>
    <property type="match status" value="1"/>
</dbReference>
<feature type="domain" description="Amine oxidase" evidence="1">
    <location>
        <begin position="68"/>
        <end position="360"/>
    </location>
</feature>
<evidence type="ECO:0000259" key="1">
    <source>
        <dbReference type="Pfam" id="PF01593"/>
    </source>
</evidence>
<dbReference type="Gene3D" id="3.50.50.60">
    <property type="entry name" value="FAD/NAD(P)-binding domain"/>
    <property type="match status" value="1"/>
</dbReference>
<accession>A0A2B7X1S8</accession>
<proteinExistence type="predicted"/>
<comment type="caution">
    <text evidence="2">The sequence shown here is derived from an EMBL/GenBank/DDBJ whole genome shotgun (WGS) entry which is preliminary data.</text>
</comment>
<dbReference type="GO" id="GO:0006338">
    <property type="term" value="P:chromatin remodeling"/>
    <property type="evidence" value="ECO:0007669"/>
    <property type="project" value="TreeGrafter"/>
</dbReference>
<evidence type="ECO:0000313" key="3">
    <source>
        <dbReference type="Proteomes" id="UP000224634"/>
    </source>
</evidence>
<dbReference type="STRING" id="1447883.A0A2B7X1S8"/>
<dbReference type="SUPFAM" id="SSF54373">
    <property type="entry name" value="FAD-linked reductases, C-terminal domain"/>
    <property type="match status" value="1"/>
</dbReference>
<protein>
    <recommendedName>
        <fullName evidence="1">Amine oxidase domain-containing protein</fullName>
    </recommendedName>
</protein>
<reference evidence="2 3" key="1">
    <citation type="submission" date="2017-10" db="EMBL/GenBank/DDBJ databases">
        <title>Comparative genomics in systemic dimorphic fungi from Ajellomycetaceae.</title>
        <authorList>
            <person name="Munoz J.F."/>
            <person name="Mcewen J.G."/>
            <person name="Clay O.K."/>
            <person name="Cuomo C.A."/>
        </authorList>
    </citation>
    <scope>NUCLEOTIDE SEQUENCE [LARGE SCALE GENOMIC DNA]</scope>
    <source>
        <strain evidence="2 3">UAMH7299</strain>
    </source>
</reference>
<dbReference type="EMBL" id="PDNA01000217">
    <property type="protein sequence ID" value="PGH02885.1"/>
    <property type="molecule type" value="Genomic_DNA"/>
</dbReference>
<dbReference type="GO" id="GO:0016491">
    <property type="term" value="F:oxidoreductase activity"/>
    <property type="evidence" value="ECO:0007669"/>
    <property type="project" value="InterPro"/>
</dbReference>
<dbReference type="OrthoDB" id="5046242at2759"/>
<name>A0A2B7X1S8_POLH7</name>
<dbReference type="PANTHER" id="PTHR10742:SF414">
    <property type="entry name" value="CONTAINING AMINE OXIDASE, PUTATIVE (AFU_ORTHOLOGUE AFUA_3G12150)-RELATED"/>
    <property type="match status" value="1"/>
</dbReference>
<dbReference type="GO" id="GO:0003682">
    <property type="term" value="F:chromatin binding"/>
    <property type="evidence" value="ECO:0007669"/>
    <property type="project" value="TreeGrafter"/>
</dbReference>
<evidence type="ECO:0000313" key="2">
    <source>
        <dbReference type="EMBL" id="PGH02885.1"/>
    </source>
</evidence>
<dbReference type="InterPro" id="IPR050281">
    <property type="entry name" value="Flavin_monoamine_oxidase"/>
</dbReference>
<keyword evidence="3" id="KW-1185">Reference proteome</keyword>
<dbReference type="InterPro" id="IPR002937">
    <property type="entry name" value="Amino_oxidase"/>
</dbReference>
<organism evidence="2 3">
    <name type="scientific">Polytolypa hystricis (strain UAMH7299)</name>
    <dbReference type="NCBI Taxonomy" id="1447883"/>
    <lineage>
        <taxon>Eukaryota</taxon>
        <taxon>Fungi</taxon>
        <taxon>Dikarya</taxon>
        <taxon>Ascomycota</taxon>
        <taxon>Pezizomycotina</taxon>
        <taxon>Eurotiomycetes</taxon>
        <taxon>Eurotiomycetidae</taxon>
        <taxon>Onygenales</taxon>
        <taxon>Onygenales incertae sedis</taxon>
        <taxon>Polytolypa</taxon>
    </lineage>
</organism>
<dbReference type="AlphaFoldDB" id="A0A2B7X1S8"/>
<dbReference type="PANTHER" id="PTHR10742">
    <property type="entry name" value="FLAVIN MONOAMINE OXIDASE"/>
    <property type="match status" value="1"/>
</dbReference>